<feature type="domain" description="HTH tetR-type" evidence="6">
    <location>
        <begin position="25"/>
        <end position="84"/>
    </location>
</feature>
<gene>
    <name evidence="7" type="ORF">GCM10011610_54870</name>
</gene>
<keyword evidence="1" id="KW-0805">Transcription regulation</keyword>
<keyword evidence="2 4" id="KW-0238">DNA-binding</keyword>
<dbReference type="InterPro" id="IPR009057">
    <property type="entry name" value="Homeodomain-like_sf"/>
</dbReference>
<accession>A0ABQ2KUB2</accession>
<protein>
    <recommendedName>
        <fullName evidence="6">HTH tetR-type domain-containing protein</fullName>
    </recommendedName>
</protein>
<dbReference type="InterPro" id="IPR050109">
    <property type="entry name" value="HTH-type_TetR-like_transc_reg"/>
</dbReference>
<proteinExistence type="predicted"/>
<dbReference type="Gene3D" id="1.10.357.10">
    <property type="entry name" value="Tetracycline Repressor, domain 2"/>
    <property type="match status" value="1"/>
</dbReference>
<dbReference type="PANTHER" id="PTHR30055:SF234">
    <property type="entry name" value="HTH-TYPE TRANSCRIPTIONAL REGULATOR BETI"/>
    <property type="match status" value="1"/>
</dbReference>
<dbReference type="RefSeq" id="WP_189033364.1">
    <property type="nucleotide sequence ID" value="NZ_BMNE01000007.1"/>
</dbReference>
<evidence type="ECO:0000256" key="1">
    <source>
        <dbReference type="ARBA" id="ARBA00023015"/>
    </source>
</evidence>
<dbReference type="PROSITE" id="PS50977">
    <property type="entry name" value="HTH_TETR_2"/>
    <property type="match status" value="1"/>
</dbReference>
<evidence type="ECO:0000256" key="5">
    <source>
        <dbReference type="SAM" id="MobiDB-lite"/>
    </source>
</evidence>
<feature type="DNA-binding region" description="H-T-H motif" evidence="4">
    <location>
        <begin position="47"/>
        <end position="66"/>
    </location>
</feature>
<keyword evidence="3" id="KW-0804">Transcription</keyword>
<dbReference type="SUPFAM" id="SSF46689">
    <property type="entry name" value="Homeodomain-like"/>
    <property type="match status" value="1"/>
</dbReference>
<reference evidence="8" key="1">
    <citation type="journal article" date="2019" name="Int. J. Syst. Evol. Microbiol.">
        <title>The Global Catalogue of Microorganisms (GCM) 10K type strain sequencing project: providing services to taxonomists for standard genome sequencing and annotation.</title>
        <authorList>
            <consortium name="The Broad Institute Genomics Platform"/>
            <consortium name="The Broad Institute Genome Sequencing Center for Infectious Disease"/>
            <person name="Wu L."/>
            <person name="Ma J."/>
        </authorList>
    </citation>
    <scope>NUCLEOTIDE SEQUENCE [LARGE SCALE GENOMIC DNA]</scope>
    <source>
        <strain evidence="8">CGMCC 4.7329</strain>
    </source>
</reference>
<evidence type="ECO:0000256" key="3">
    <source>
        <dbReference type="ARBA" id="ARBA00023163"/>
    </source>
</evidence>
<dbReference type="InterPro" id="IPR001647">
    <property type="entry name" value="HTH_TetR"/>
</dbReference>
<evidence type="ECO:0000256" key="2">
    <source>
        <dbReference type="ARBA" id="ARBA00023125"/>
    </source>
</evidence>
<keyword evidence="8" id="KW-1185">Reference proteome</keyword>
<evidence type="ECO:0000259" key="6">
    <source>
        <dbReference type="PROSITE" id="PS50977"/>
    </source>
</evidence>
<organism evidence="7 8">
    <name type="scientific">Nocardia rhizosphaerihabitans</name>
    <dbReference type="NCBI Taxonomy" id="1691570"/>
    <lineage>
        <taxon>Bacteria</taxon>
        <taxon>Bacillati</taxon>
        <taxon>Actinomycetota</taxon>
        <taxon>Actinomycetes</taxon>
        <taxon>Mycobacteriales</taxon>
        <taxon>Nocardiaceae</taxon>
        <taxon>Nocardia</taxon>
    </lineage>
</organism>
<evidence type="ECO:0000313" key="7">
    <source>
        <dbReference type="EMBL" id="GGN93152.1"/>
    </source>
</evidence>
<feature type="region of interest" description="Disordered" evidence="5">
    <location>
        <begin position="1"/>
        <end position="25"/>
    </location>
</feature>
<name>A0ABQ2KUB2_9NOCA</name>
<dbReference type="Proteomes" id="UP000658127">
    <property type="component" value="Unassembled WGS sequence"/>
</dbReference>
<dbReference type="EMBL" id="BMNE01000007">
    <property type="protein sequence ID" value="GGN93152.1"/>
    <property type="molecule type" value="Genomic_DNA"/>
</dbReference>
<comment type="caution">
    <text evidence="7">The sequence shown here is derived from an EMBL/GenBank/DDBJ whole genome shotgun (WGS) entry which is preliminary data.</text>
</comment>
<sequence length="208" mass="22847">MRSGHEVEAADEPGARPPRRRRDPAKTREAIIVGLLAAITEGDFAPTTREIAARAGTSERSIFVHFPDRDALLLAATEYQSATVEACLVTPDPELALAERIAIVVRQSGAIFDLQRTPRLPGLQESRSVAAIDARMRRTDERIRAVLAAHFAPELTRPDGTIDDELLDLIDGTLAWPMRHHLQDRRGLSGAQASAALERALRLLLAQR</sequence>
<dbReference type="PANTHER" id="PTHR30055">
    <property type="entry name" value="HTH-TYPE TRANSCRIPTIONAL REGULATOR RUTR"/>
    <property type="match status" value="1"/>
</dbReference>
<evidence type="ECO:0000256" key="4">
    <source>
        <dbReference type="PROSITE-ProRule" id="PRU00335"/>
    </source>
</evidence>
<evidence type="ECO:0000313" key="8">
    <source>
        <dbReference type="Proteomes" id="UP000658127"/>
    </source>
</evidence>
<dbReference type="Pfam" id="PF00440">
    <property type="entry name" value="TetR_N"/>
    <property type="match status" value="1"/>
</dbReference>